<accession>A0ABU2MAY9</accession>
<keyword evidence="1" id="KW-0472">Membrane</keyword>
<keyword evidence="3" id="KW-1185">Reference proteome</keyword>
<feature type="transmembrane region" description="Helical" evidence="1">
    <location>
        <begin position="31"/>
        <end position="49"/>
    </location>
</feature>
<gene>
    <name evidence="2" type="ORF">RM479_15595</name>
</gene>
<name>A0ABU2MAY9_9ACTN</name>
<reference evidence="3" key="1">
    <citation type="submission" date="2023-07" db="EMBL/GenBank/DDBJ databases">
        <title>30 novel species of actinomycetes from the DSMZ collection.</title>
        <authorList>
            <person name="Nouioui I."/>
        </authorList>
    </citation>
    <scope>NUCLEOTIDE SEQUENCE [LARGE SCALE GENOMIC DNA]</scope>
    <source>
        <strain evidence="3">DSM 44743</strain>
    </source>
</reference>
<comment type="caution">
    <text evidence="2">The sequence shown here is derived from an EMBL/GenBank/DDBJ whole genome shotgun (WGS) entry which is preliminary data.</text>
</comment>
<keyword evidence="1" id="KW-1133">Transmembrane helix</keyword>
<evidence type="ECO:0000256" key="1">
    <source>
        <dbReference type="SAM" id="Phobius"/>
    </source>
</evidence>
<dbReference type="EMBL" id="JAVREP010000009">
    <property type="protein sequence ID" value="MDT0329836.1"/>
    <property type="molecule type" value="Genomic_DNA"/>
</dbReference>
<dbReference type="RefSeq" id="WP_311512447.1">
    <property type="nucleotide sequence ID" value="NZ_JAVREP010000009.1"/>
</dbReference>
<evidence type="ECO:0000313" key="2">
    <source>
        <dbReference type="EMBL" id="MDT0329836.1"/>
    </source>
</evidence>
<keyword evidence="1" id="KW-0812">Transmembrane</keyword>
<protein>
    <submittedName>
        <fullName evidence="2">Uncharacterized protein</fullName>
    </submittedName>
</protein>
<evidence type="ECO:0000313" key="3">
    <source>
        <dbReference type="Proteomes" id="UP001183390"/>
    </source>
</evidence>
<proteinExistence type="predicted"/>
<organism evidence="2 3">
    <name type="scientific">Nocardiopsis lambiniae</name>
    <dbReference type="NCBI Taxonomy" id="3075539"/>
    <lineage>
        <taxon>Bacteria</taxon>
        <taxon>Bacillati</taxon>
        <taxon>Actinomycetota</taxon>
        <taxon>Actinomycetes</taxon>
        <taxon>Streptosporangiales</taxon>
        <taxon>Nocardiopsidaceae</taxon>
        <taxon>Nocardiopsis</taxon>
    </lineage>
</organism>
<sequence>MRASSDTVHSHEHDACDDGADVLSDQRVGSLSASTLLGFGVFAFVGPLLPSPRPVAGHRAPWYHRTLPLGGTRALVSLCVRRV</sequence>
<dbReference type="Proteomes" id="UP001183390">
    <property type="component" value="Unassembled WGS sequence"/>
</dbReference>